<keyword evidence="4" id="KW-1185">Reference proteome</keyword>
<dbReference type="Pfam" id="PF03869">
    <property type="entry name" value="Arc"/>
    <property type="match status" value="1"/>
</dbReference>
<protein>
    <recommendedName>
        <fullName evidence="2">Arc-like DNA binding domain-containing protein</fullName>
    </recommendedName>
</protein>
<evidence type="ECO:0000313" key="4">
    <source>
        <dbReference type="Proteomes" id="UP000607559"/>
    </source>
</evidence>
<name>A0A8J2UC76_9BACT</name>
<reference evidence="3" key="1">
    <citation type="journal article" date="2014" name="Int. J. Syst. Evol. Microbiol.">
        <title>Complete genome sequence of Corynebacterium casei LMG S-19264T (=DSM 44701T), isolated from a smear-ripened cheese.</title>
        <authorList>
            <consortium name="US DOE Joint Genome Institute (JGI-PGF)"/>
            <person name="Walter F."/>
            <person name="Albersmeier A."/>
            <person name="Kalinowski J."/>
            <person name="Ruckert C."/>
        </authorList>
    </citation>
    <scope>NUCLEOTIDE SEQUENCE</scope>
    <source>
        <strain evidence="3">CGMCC 1.15448</strain>
    </source>
</reference>
<organism evidence="3 4">
    <name type="scientific">Puia dinghuensis</name>
    <dbReference type="NCBI Taxonomy" id="1792502"/>
    <lineage>
        <taxon>Bacteria</taxon>
        <taxon>Pseudomonadati</taxon>
        <taxon>Bacteroidota</taxon>
        <taxon>Chitinophagia</taxon>
        <taxon>Chitinophagales</taxon>
        <taxon>Chitinophagaceae</taxon>
        <taxon>Puia</taxon>
    </lineage>
</organism>
<sequence>MAEKKAFPLRMNVAMMKAIEKWAADEFRSVNGQIEWILHQALAEAGRLKEGADVPKEEPGKEGAVKKESKKR</sequence>
<proteinExistence type="predicted"/>
<feature type="region of interest" description="Disordered" evidence="1">
    <location>
        <begin position="48"/>
        <end position="72"/>
    </location>
</feature>
<feature type="domain" description="Arc-like DNA binding" evidence="2">
    <location>
        <begin position="4"/>
        <end position="49"/>
    </location>
</feature>
<dbReference type="GO" id="GO:0003677">
    <property type="term" value="F:DNA binding"/>
    <property type="evidence" value="ECO:0007669"/>
    <property type="project" value="InterPro"/>
</dbReference>
<evidence type="ECO:0000256" key="1">
    <source>
        <dbReference type="SAM" id="MobiDB-lite"/>
    </source>
</evidence>
<comment type="caution">
    <text evidence="3">The sequence shown here is derived from an EMBL/GenBank/DDBJ whole genome shotgun (WGS) entry which is preliminary data.</text>
</comment>
<dbReference type="Proteomes" id="UP000607559">
    <property type="component" value="Unassembled WGS sequence"/>
</dbReference>
<evidence type="ECO:0000313" key="3">
    <source>
        <dbReference type="EMBL" id="GGA95345.1"/>
    </source>
</evidence>
<dbReference type="GO" id="GO:0006355">
    <property type="term" value="P:regulation of DNA-templated transcription"/>
    <property type="evidence" value="ECO:0007669"/>
    <property type="project" value="InterPro"/>
</dbReference>
<gene>
    <name evidence="3" type="ORF">GCM10011511_18380</name>
</gene>
<dbReference type="SUPFAM" id="SSF47598">
    <property type="entry name" value="Ribbon-helix-helix"/>
    <property type="match status" value="1"/>
</dbReference>
<dbReference type="InterPro" id="IPR005569">
    <property type="entry name" value="Arc_DNA-bd_dom"/>
</dbReference>
<dbReference type="RefSeq" id="WP_188930841.1">
    <property type="nucleotide sequence ID" value="NZ_BMJC01000002.1"/>
</dbReference>
<dbReference type="InterPro" id="IPR013321">
    <property type="entry name" value="Arc_rbn_hlx_hlx"/>
</dbReference>
<dbReference type="InterPro" id="IPR010985">
    <property type="entry name" value="Ribbon_hlx_hlx"/>
</dbReference>
<dbReference type="EMBL" id="BMJC01000002">
    <property type="protein sequence ID" value="GGA95345.1"/>
    <property type="molecule type" value="Genomic_DNA"/>
</dbReference>
<reference evidence="3" key="2">
    <citation type="submission" date="2020-09" db="EMBL/GenBank/DDBJ databases">
        <authorList>
            <person name="Sun Q."/>
            <person name="Zhou Y."/>
        </authorList>
    </citation>
    <scope>NUCLEOTIDE SEQUENCE</scope>
    <source>
        <strain evidence="3">CGMCC 1.15448</strain>
    </source>
</reference>
<accession>A0A8J2UC76</accession>
<evidence type="ECO:0000259" key="2">
    <source>
        <dbReference type="Pfam" id="PF03869"/>
    </source>
</evidence>
<dbReference type="AlphaFoldDB" id="A0A8J2UC76"/>
<dbReference type="Gene3D" id="1.10.1220.10">
    <property type="entry name" value="Met repressor-like"/>
    <property type="match status" value="1"/>
</dbReference>